<feature type="domain" description="HTH cro/C1-type" evidence="1">
    <location>
        <begin position="39"/>
        <end position="83"/>
    </location>
</feature>
<dbReference type="Proteomes" id="UP001441944">
    <property type="component" value="Unassembled WGS sequence"/>
</dbReference>
<dbReference type="SUPFAM" id="SSF47413">
    <property type="entry name" value="lambda repressor-like DNA-binding domains"/>
    <property type="match status" value="1"/>
</dbReference>
<gene>
    <name evidence="2" type="ORF">NBRC116598_09180</name>
</gene>
<evidence type="ECO:0000313" key="3">
    <source>
        <dbReference type="Proteomes" id="UP001441944"/>
    </source>
</evidence>
<sequence length="276" mass="31379">MSDTLDLIGQTDTASTRSPAQLRNMFGTNLRHLAQHYPSVSELARRLGINRTQFNRYMSGESFPRPDILDRICNFFEVDARILLEPVETIGQQGNILNGPFLADFLGHGIRQVNEAMFPTGFYRFTRRSFVNSDKFVIGLVHVFRSGKAATFIKGYEAREAMRYQGLSDAPKRREFRGILTSHEDGVAFVISRRHAMTYSFNYLARVGSLENNFWLGYVARTVRDGSGERVTRMAYEHLGRDIGSALKVARTAGFSTAEDLLPYHRHLLRPDDPFS</sequence>
<dbReference type="PROSITE" id="PS50943">
    <property type="entry name" value="HTH_CROC1"/>
    <property type="match status" value="1"/>
</dbReference>
<accession>A0ABQ0AI18</accession>
<dbReference type="Gene3D" id="1.10.260.40">
    <property type="entry name" value="lambda repressor-like DNA-binding domains"/>
    <property type="match status" value="1"/>
</dbReference>
<dbReference type="CDD" id="cd00093">
    <property type="entry name" value="HTH_XRE"/>
    <property type="match status" value="1"/>
</dbReference>
<comment type="caution">
    <text evidence="2">The sequence shown here is derived from an EMBL/GenBank/DDBJ whole genome shotgun (WGS) entry which is preliminary data.</text>
</comment>
<dbReference type="EMBL" id="BAABWU010000002">
    <property type="protein sequence ID" value="GAA6195474.1"/>
    <property type="molecule type" value="Genomic_DNA"/>
</dbReference>
<protein>
    <recommendedName>
        <fullName evidence="1">HTH cro/C1-type domain-containing protein</fullName>
    </recommendedName>
</protein>
<reference evidence="2 3" key="1">
    <citation type="submission" date="2024-04" db="EMBL/GenBank/DDBJ databases">
        <title>Draft genome sequence of Pseudophaeobacter arcticus NBRC 116598.</title>
        <authorList>
            <person name="Miyakawa T."/>
            <person name="Kusuya Y."/>
            <person name="Miura T."/>
        </authorList>
    </citation>
    <scope>NUCLEOTIDE SEQUENCE [LARGE SCALE GENOMIC DNA]</scope>
    <source>
        <strain evidence="2 3">SU-CL00105</strain>
    </source>
</reference>
<organism evidence="2 3">
    <name type="scientific">Pseudophaeobacter arcticus</name>
    <dbReference type="NCBI Taxonomy" id="385492"/>
    <lineage>
        <taxon>Bacteria</taxon>
        <taxon>Pseudomonadati</taxon>
        <taxon>Pseudomonadota</taxon>
        <taxon>Alphaproteobacteria</taxon>
        <taxon>Rhodobacterales</taxon>
        <taxon>Paracoccaceae</taxon>
        <taxon>Pseudophaeobacter</taxon>
    </lineage>
</organism>
<dbReference type="SMART" id="SM00530">
    <property type="entry name" value="HTH_XRE"/>
    <property type="match status" value="1"/>
</dbReference>
<keyword evidence="3" id="KW-1185">Reference proteome</keyword>
<name>A0ABQ0AI18_9RHOB</name>
<evidence type="ECO:0000259" key="1">
    <source>
        <dbReference type="PROSITE" id="PS50943"/>
    </source>
</evidence>
<dbReference type="InterPro" id="IPR010982">
    <property type="entry name" value="Lambda_DNA-bd_dom_sf"/>
</dbReference>
<dbReference type="RefSeq" id="WP_353397394.1">
    <property type="nucleotide sequence ID" value="NZ_BAABWU010000002.1"/>
</dbReference>
<proteinExistence type="predicted"/>
<evidence type="ECO:0000313" key="2">
    <source>
        <dbReference type="EMBL" id="GAA6195474.1"/>
    </source>
</evidence>
<dbReference type="Pfam" id="PF13560">
    <property type="entry name" value="HTH_31"/>
    <property type="match status" value="1"/>
</dbReference>
<dbReference type="InterPro" id="IPR001387">
    <property type="entry name" value="Cro/C1-type_HTH"/>
</dbReference>